<proteinExistence type="predicted"/>
<keyword evidence="3" id="KW-1185">Reference proteome</keyword>
<dbReference type="EMBL" id="BOMN01000112">
    <property type="protein sequence ID" value="GIE24729.1"/>
    <property type="molecule type" value="Genomic_DNA"/>
</dbReference>
<feature type="region of interest" description="Disordered" evidence="1">
    <location>
        <begin position="83"/>
        <end position="109"/>
    </location>
</feature>
<dbReference type="Proteomes" id="UP000603200">
    <property type="component" value="Unassembled WGS sequence"/>
</dbReference>
<evidence type="ECO:0000313" key="3">
    <source>
        <dbReference type="Proteomes" id="UP000603200"/>
    </source>
</evidence>
<feature type="compositionally biased region" description="Basic and acidic residues" evidence="1">
    <location>
        <begin position="95"/>
        <end position="109"/>
    </location>
</feature>
<organism evidence="2 3">
    <name type="scientific">Winogradskya humida</name>
    <dbReference type="NCBI Taxonomy" id="113566"/>
    <lineage>
        <taxon>Bacteria</taxon>
        <taxon>Bacillati</taxon>
        <taxon>Actinomycetota</taxon>
        <taxon>Actinomycetes</taxon>
        <taxon>Micromonosporales</taxon>
        <taxon>Micromonosporaceae</taxon>
        <taxon>Winogradskya</taxon>
    </lineage>
</organism>
<protein>
    <submittedName>
        <fullName evidence="2">Uncharacterized protein</fullName>
    </submittedName>
</protein>
<gene>
    <name evidence="2" type="ORF">Ahu01nite_078310</name>
</gene>
<reference evidence="2 3" key="1">
    <citation type="submission" date="2021-01" db="EMBL/GenBank/DDBJ databases">
        <title>Whole genome shotgun sequence of Actinoplanes humidus NBRC 14915.</title>
        <authorList>
            <person name="Komaki H."/>
            <person name="Tamura T."/>
        </authorList>
    </citation>
    <scope>NUCLEOTIDE SEQUENCE [LARGE SCALE GENOMIC DNA]</scope>
    <source>
        <strain evidence="2 3">NBRC 14915</strain>
    </source>
</reference>
<comment type="caution">
    <text evidence="2">The sequence shown here is derived from an EMBL/GenBank/DDBJ whole genome shotgun (WGS) entry which is preliminary data.</text>
</comment>
<accession>A0ABQ4A1Z4</accession>
<sequence length="109" mass="11727">MKYSDWGGLGLRQFQLVQCRVSGHRGRFGVEVIIERPVPGVPAFIDFVLLSDNGQVGPDDYPAVGQLLDAVTIDIMPNDELRLSSSPSSVARAQRLADDEKDAGSDGLG</sequence>
<dbReference type="RefSeq" id="WP_203841722.1">
    <property type="nucleotide sequence ID" value="NZ_BAAATV010000009.1"/>
</dbReference>
<evidence type="ECO:0000256" key="1">
    <source>
        <dbReference type="SAM" id="MobiDB-lite"/>
    </source>
</evidence>
<evidence type="ECO:0000313" key="2">
    <source>
        <dbReference type="EMBL" id="GIE24729.1"/>
    </source>
</evidence>
<name>A0ABQ4A1Z4_9ACTN</name>